<evidence type="ECO:0000313" key="1">
    <source>
        <dbReference type="EMBL" id="REC94982.1"/>
    </source>
</evidence>
<dbReference type="RefSeq" id="WP_147301522.1">
    <property type="nucleotide sequence ID" value="NZ_QRDJ01000007.1"/>
</dbReference>
<proteinExistence type="predicted"/>
<dbReference type="OrthoDB" id="6173366at2"/>
<gene>
    <name evidence="1" type="ORF">C8D72_1814</name>
</gene>
<organism evidence="1 2">
    <name type="scientific">Kushneria indalinina DSM 14324</name>
    <dbReference type="NCBI Taxonomy" id="1122140"/>
    <lineage>
        <taxon>Bacteria</taxon>
        <taxon>Pseudomonadati</taxon>
        <taxon>Pseudomonadota</taxon>
        <taxon>Gammaproteobacteria</taxon>
        <taxon>Oceanospirillales</taxon>
        <taxon>Halomonadaceae</taxon>
        <taxon>Kushneria</taxon>
    </lineage>
</organism>
<name>A0A3D9DW34_9GAMM</name>
<evidence type="ECO:0008006" key="3">
    <source>
        <dbReference type="Google" id="ProtNLM"/>
    </source>
</evidence>
<comment type="caution">
    <text evidence="1">The sequence shown here is derived from an EMBL/GenBank/DDBJ whole genome shotgun (WGS) entry which is preliminary data.</text>
</comment>
<keyword evidence="2" id="KW-1185">Reference proteome</keyword>
<dbReference type="AlphaFoldDB" id="A0A3D9DW34"/>
<reference evidence="1 2" key="1">
    <citation type="submission" date="2018-07" db="EMBL/GenBank/DDBJ databases">
        <title>Genomic Encyclopedia of Type Strains, Phase IV (KMG-IV): sequencing the most valuable type-strain genomes for metagenomic binning, comparative biology and taxonomic classification.</title>
        <authorList>
            <person name="Goeker M."/>
        </authorList>
    </citation>
    <scope>NUCLEOTIDE SEQUENCE [LARGE SCALE GENOMIC DNA]</scope>
    <source>
        <strain evidence="1 2">DSM 14324</strain>
    </source>
</reference>
<accession>A0A3D9DW34</accession>
<sequence>MTKTRDELSPLKYRSGDNTPEMTRAALDRLYPDVLRQPTRPELTMPAMPPIGLMSSLKRRFLTWHERRWMRQLLTHDDQTLADLGFRRAELLRAVQSPLTMDATEVLCQLHLNESGFKRRPLE</sequence>
<protein>
    <recommendedName>
        <fullName evidence="3">DUF1127 domain-containing protein</fullName>
    </recommendedName>
</protein>
<dbReference type="Proteomes" id="UP000256334">
    <property type="component" value="Unassembled WGS sequence"/>
</dbReference>
<dbReference type="EMBL" id="QRDJ01000007">
    <property type="protein sequence ID" value="REC94982.1"/>
    <property type="molecule type" value="Genomic_DNA"/>
</dbReference>
<evidence type="ECO:0000313" key="2">
    <source>
        <dbReference type="Proteomes" id="UP000256334"/>
    </source>
</evidence>